<evidence type="ECO:0000313" key="1">
    <source>
        <dbReference type="EMBL" id="KAJ0220255.1"/>
    </source>
</evidence>
<dbReference type="EMBL" id="NBSK02000002">
    <property type="protein sequence ID" value="KAJ0220255.1"/>
    <property type="molecule type" value="Genomic_DNA"/>
</dbReference>
<organism evidence="1 2">
    <name type="scientific">Lactuca sativa</name>
    <name type="common">Garden lettuce</name>
    <dbReference type="NCBI Taxonomy" id="4236"/>
    <lineage>
        <taxon>Eukaryota</taxon>
        <taxon>Viridiplantae</taxon>
        <taxon>Streptophyta</taxon>
        <taxon>Embryophyta</taxon>
        <taxon>Tracheophyta</taxon>
        <taxon>Spermatophyta</taxon>
        <taxon>Magnoliopsida</taxon>
        <taxon>eudicotyledons</taxon>
        <taxon>Gunneridae</taxon>
        <taxon>Pentapetalae</taxon>
        <taxon>asterids</taxon>
        <taxon>campanulids</taxon>
        <taxon>Asterales</taxon>
        <taxon>Asteraceae</taxon>
        <taxon>Cichorioideae</taxon>
        <taxon>Cichorieae</taxon>
        <taxon>Lactucinae</taxon>
        <taxon>Lactuca</taxon>
    </lineage>
</organism>
<accession>A0A9R1XME4</accession>
<sequence length="88" mass="9829">MFVSCTSDNPENKIWGCPNYKAYIIGTNDVINVDGCCFVGSYIVHACFCSVHDLVVVGCYDIGFLVVFKCQDANFYCFDGNCNVWMVI</sequence>
<dbReference type="AlphaFoldDB" id="A0A9R1XME4"/>
<name>A0A9R1XME4_LACSA</name>
<gene>
    <name evidence="1" type="ORF">LSAT_V11C200071020</name>
</gene>
<protein>
    <submittedName>
        <fullName evidence="1">Uncharacterized protein</fullName>
    </submittedName>
</protein>
<proteinExistence type="predicted"/>
<dbReference type="Proteomes" id="UP000235145">
    <property type="component" value="Unassembled WGS sequence"/>
</dbReference>
<evidence type="ECO:0000313" key="2">
    <source>
        <dbReference type="Proteomes" id="UP000235145"/>
    </source>
</evidence>
<comment type="caution">
    <text evidence="1">The sequence shown here is derived from an EMBL/GenBank/DDBJ whole genome shotgun (WGS) entry which is preliminary data.</text>
</comment>
<keyword evidence="2" id="KW-1185">Reference proteome</keyword>
<reference evidence="1 2" key="1">
    <citation type="journal article" date="2017" name="Nat. Commun.">
        <title>Genome assembly with in vitro proximity ligation data and whole-genome triplication in lettuce.</title>
        <authorList>
            <person name="Reyes-Chin-Wo S."/>
            <person name="Wang Z."/>
            <person name="Yang X."/>
            <person name="Kozik A."/>
            <person name="Arikit S."/>
            <person name="Song C."/>
            <person name="Xia L."/>
            <person name="Froenicke L."/>
            <person name="Lavelle D.O."/>
            <person name="Truco M.J."/>
            <person name="Xia R."/>
            <person name="Zhu S."/>
            <person name="Xu C."/>
            <person name="Xu H."/>
            <person name="Xu X."/>
            <person name="Cox K."/>
            <person name="Korf I."/>
            <person name="Meyers B.C."/>
            <person name="Michelmore R.W."/>
        </authorList>
    </citation>
    <scope>NUCLEOTIDE SEQUENCE [LARGE SCALE GENOMIC DNA]</scope>
    <source>
        <strain evidence="2">cv. Salinas</strain>
        <tissue evidence="1">Seedlings</tissue>
    </source>
</reference>